<name>A0A8H5BSJ8_9AGAR</name>
<evidence type="ECO:0000313" key="2">
    <source>
        <dbReference type="Proteomes" id="UP000567179"/>
    </source>
</evidence>
<dbReference type="Proteomes" id="UP000567179">
    <property type="component" value="Unassembled WGS sequence"/>
</dbReference>
<accession>A0A8H5BSJ8</accession>
<reference evidence="1 2" key="1">
    <citation type="journal article" date="2020" name="ISME J.">
        <title>Uncovering the hidden diversity of litter-decomposition mechanisms in mushroom-forming fungi.</title>
        <authorList>
            <person name="Floudas D."/>
            <person name="Bentzer J."/>
            <person name="Ahren D."/>
            <person name="Johansson T."/>
            <person name="Persson P."/>
            <person name="Tunlid A."/>
        </authorList>
    </citation>
    <scope>NUCLEOTIDE SEQUENCE [LARGE SCALE GENOMIC DNA]</scope>
    <source>
        <strain evidence="1 2">CBS 101986</strain>
    </source>
</reference>
<gene>
    <name evidence="1" type="ORF">D9619_011434</name>
</gene>
<dbReference type="OrthoDB" id="3232239at2759"/>
<organism evidence="1 2">
    <name type="scientific">Psilocybe cf. subviscida</name>
    <dbReference type="NCBI Taxonomy" id="2480587"/>
    <lineage>
        <taxon>Eukaryota</taxon>
        <taxon>Fungi</taxon>
        <taxon>Dikarya</taxon>
        <taxon>Basidiomycota</taxon>
        <taxon>Agaricomycotina</taxon>
        <taxon>Agaricomycetes</taxon>
        <taxon>Agaricomycetidae</taxon>
        <taxon>Agaricales</taxon>
        <taxon>Agaricineae</taxon>
        <taxon>Strophariaceae</taxon>
        <taxon>Psilocybe</taxon>
    </lineage>
</organism>
<keyword evidence="2" id="KW-1185">Reference proteome</keyword>
<protein>
    <submittedName>
        <fullName evidence="1">Uncharacterized protein</fullName>
    </submittedName>
</protein>
<dbReference type="AlphaFoldDB" id="A0A8H5BSJ8"/>
<evidence type="ECO:0000313" key="1">
    <source>
        <dbReference type="EMBL" id="KAF5328590.1"/>
    </source>
</evidence>
<dbReference type="EMBL" id="JAACJJ010000003">
    <property type="protein sequence ID" value="KAF5328590.1"/>
    <property type="molecule type" value="Genomic_DNA"/>
</dbReference>
<comment type="caution">
    <text evidence="1">The sequence shown here is derived from an EMBL/GenBank/DDBJ whole genome shotgun (WGS) entry which is preliminary data.</text>
</comment>
<sequence>MASPSLPLDMLSTIVEIGSFSRNELCIISSASPHLRYEAQHRLFRDPGRQVINVVADPNKLVTARLFLQAIISSPDRLALMVRQYHVRALWYNFAGKEKKKTLEKQRKMQIIVFNRLSRGLPLMRNLTVLQLYTDRSVWTRYKPVRPPSISSILKRCTFRLEVLRWSYRDDTGLKDREIVKHILCNQQDLKELWVDEIRRPRVRSNIAEPRDIFQNICPSVVSVGGMPGIIIGMLLEGRRLQHICWEGSWFEQDYDLPQTAHFRSVEFVENLAGGPSLRVICAAFRNLVLLKTGRTEVLEV</sequence>
<proteinExistence type="predicted"/>